<evidence type="ECO:0000259" key="3">
    <source>
        <dbReference type="PROSITE" id="PS50076"/>
    </source>
</evidence>
<evidence type="ECO:0000256" key="2">
    <source>
        <dbReference type="SAM" id="MobiDB-lite"/>
    </source>
</evidence>
<accession>A0A060TBW6</accession>
<feature type="domain" description="J" evidence="3">
    <location>
        <begin position="25"/>
        <end position="98"/>
    </location>
</feature>
<dbReference type="Gene3D" id="1.10.287.110">
    <property type="entry name" value="DnaJ domain"/>
    <property type="match status" value="1"/>
</dbReference>
<feature type="region of interest" description="Disordered" evidence="2">
    <location>
        <begin position="93"/>
        <end position="119"/>
    </location>
</feature>
<dbReference type="PANTHER" id="PTHR44145:SF3">
    <property type="entry name" value="DNAJ HOMOLOG SUBFAMILY A MEMBER 3, MITOCHONDRIAL"/>
    <property type="match status" value="1"/>
</dbReference>
<dbReference type="InterPro" id="IPR001623">
    <property type="entry name" value="DnaJ_domain"/>
</dbReference>
<organism evidence="4">
    <name type="scientific">Blastobotrys adeninivorans</name>
    <name type="common">Yeast</name>
    <name type="synonym">Arxula adeninivorans</name>
    <dbReference type="NCBI Taxonomy" id="409370"/>
    <lineage>
        <taxon>Eukaryota</taxon>
        <taxon>Fungi</taxon>
        <taxon>Dikarya</taxon>
        <taxon>Ascomycota</taxon>
        <taxon>Saccharomycotina</taxon>
        <taxon>Dipodascomycetes</taxon>
        <taxon>Dipodascales</taxon>
        <taxon>Trichomonascaceae</taxon>
        <taxon>Blastobotrys</taxon>
    </lineage>
</organism>
<dbReference type="PhylomeDB" id="A0A060TBW6"/>
<dbReference type="InterPro" id="IPR051938">
    <property type="entry name" value="Apopto_cytoskel_mod"/>
</dbReference>
<dbReference type="InterPro" id="IPR036869">
    <property type="entry name" value="J_dom_sf"/>
</dbReference>
<name>A0A060TBW6_BLAAD</name>
<reference evidence="4" key="2">
    <citation type="submission" date="2014-06" db="EMBL/GenBank/DDBJ databases">
        <title>The complete genome of Blastobotrys (Arxula) adeninivorans LS3 - a yeast of biotechnological interest.</title>
        <authorList>
            <person name="Kunze G."/>
            <person name="Gaillardin C."/>
            <person name="Czernicka M."/>
            <person name="Durrens P."/>
            <person name="Martin T."/>
            <person name="Boer E."/>
            <person name="Gabaldon T."/>
            <person name="Cruz J."/>
            <person name="Talla E."/>
            <person name="Marck C."/>
            <person name="Goffeau A."/>
            <person name="Barbe V."/>
            <person name="Baret P."/>
            <person name="Baronian K."/>
            <person name="Beier S."/>
            <person name="Bleykasten C."/>
            <person name="Bode R."/>
            <person name="Casaregola S."/>
            <person name="Despons L."/>
            <person name="Fairhead C."/>
            <person name="Giersberg M."/>
            <person name="Gierski P."/>
            <person name="Hahnel U."/>
            <person name="Hartmann A."/>
            <person name="Jankowska D."/>
            <person name="Jubin C."/>
            <person name="Jung P."/>
            <person name="Lafontaine I."/>
            <person name="Leh-Louis V."/>
            <person name="Lemaire M."/>
            <person name="Marcet-Houben M."/>
            <person name="Mascher M."/>
            <person name="Morel G."/>
            <person name="Richard G.-F."/>
            <person name="Riechen J."/>
            <person name="Sacerdot C."/>
            <person name="Sarkar A."/>
            <person name="Savel G."/>
            <person name="Schacherer J."/>
            <person name="Sherman D."/>
            <person name="Straub M.-L."/>
            <person name="Stein N."/>
            <person name="Thierry A."/>
            <person name="Trautwein-Schult A."/>
            <person name="Westhof E."/>
            <person name="Worch S."/>
            <person name="Dujon B."/>
            <person name="Souciet J.-L."/>
            <person name="Wincker P."/>
            <person name="Scholz U."/>
            <person name="Neuveglise N."/>
        </authorList>
    </citation>
    <scope>NUCLEOTIDE SEQUENCE</scope>
    <source>
        <strain evidence="4">LS3</strain>
    </source>
</reference>
<reference evidence="4" key="1">
    <citation type="submission" date="2014-02" db="EMBL/GenBank/DDBJ databases">
        <authorList>
            <person name="Genoscope - CEA"/>
        </authorList>
    </citation>
    <scope>NUCLEOTIDE SEQUENCE</scope>
    <source>
        <strain evidence="4">LS3</strain>
    </source>
</reference>
<dbReference type="PANTHER" id="PTHR44145">
    <property type="entry name" value="DNAJ HOMOLOG SUBFAMILY A MEMBER 3, MITOCHONDRIAL"/>
    <property type="match status" value="1"/>
</dbReference>
<sequence length="267" mass="31470">MLKARCWYSQCRGYHAEWPKKIKPTPYDIFNISSGDKIDKQKLKKVFIQYARTYHPDSIADRADKLSERDRMDRFKQIAVAYDILKDDKKRREWDSRHSSRPYPSSHPTAPWSAPHRSNPNWGRNHEDFYARGPEEDWSARRRQYDAKFQEELRQNRKKLTILVSAGVVLIAYFQLKLIFKVSSNYSQEMEKYSIMTQMDEWHAKQNYGMGSLQDQRIARFLMSRESGRYYNNYALHSGESYTNQSALETPSGPPPPIPPSQLPPSH</sequence>
<keyword evidence="1" id="KW-0143">Chaperone</keyword>
<dbReference type="CDD" id="cd06257">
    <property type="entry name" value="DnaJ"/>
    <property type="match status" value="1"/>
</dbReference>
<dbReference type="PROSITE" id="PS50076">
    <property type="entry name" value="DNAJ_2"/>
    <property type="match status" value="1"/>
</dbReference>
<dbReference type="SUPFAM" id="SSF46565">
    <property type="entry name" value="Chaperone J-domain"/>
    <property type="match status" value="1"/>
</dbReference>
<gene>
    <name evidence="4" type="ORF">GNLVRS02_ARAD1B11902g</name>
</gene>
<evidence type="ECO:0000313" key="4">
    <source>
        <dbReference type="EMBL" id="CDP36392.1"/>
    </source>
</evidence>
<feature type="compositionally biased region" description="Pro residues" evidence="2">
    <location>
        <begin position="252"/>
        <end position="267"/>
    </location>
</feature>
<evidence type="ECO:0000256" key="1">
    <source>
        <dbReference type="ARBA" id="ARBA00023186"/>
    </source>
</evidence>
<dbReference type="SMART" id="SM00271">
    <property type="entry name" value="DnaJ"/>
    <property type="match status" value="1"/>
</dbReference>
<proteinExistence type="predicted"/>
<feature type="region of interest" description="Disordered" evidence="2">
    <location>
        <begin position="243"/>
        <end position="267"/>
    </location>
</feature>
<dbReference type="AlphaFoldDB" id="A0A060TBW6"/>
<protein>
    <submittedName>
        <fullName evidence="4">ARAD1B11902p</fullName>
    </submittedName>
</protein>
<dbReference type="EMBL" id="HG937692">
    <property type="protein sequence ID" value="CDP36392.1"/>
    <property type="molecule type" value="Genomic_DNA"/>
</dbReference>
<dbReference type="Pfam" id="PF00226">
    <property type="entry name" value="DnaJ"/>
    <property type="match status" value="1"/>
</dbReference>